<evidence type="ECO:0000256" key="2">
    <source>
        <dbReference type="ARBA" id="ARBA00022573"/>
    </source>
</evidence>
<dbReference type="NCBIfam" id="TIGR00715">
    <property type="entry name" value="precor6x_red"/>
    <property type="match status" value="1"/>
</dbReference>
<keyword evidence="5" id="KW-1185">Reference proteome</keyword>
<comment type="pathway">
    <text evidence="1">Cofactor biosynthesis; adenosylcobalamin biosynthesis.</text>
</comment>
<proteinExistence type="predicted"/>
<dbReference type="PROSITE" id="PS51014">
    <property type="entry name" value="COBK_CBIJ"/>
    <property type="match status" value="1"/>
</dbReference>
<evidence type="ECO:0000256" key="1">
    <source>
        <dbReference type="ARBA" id="ARBA00004953"/>
    </source>
</evidence>
<accession>A0ABV8EBR2</accession>
<evidence type="ECO:0000256" key="3">
    <source>
        <dbReference type="ARBA" id="ARBA00023002"/>
    </source>
</evidence>
<dbReference type="RefSeq" id="WP_247262258.1">
    <property type="nucleotide sequence ID" value="NZ_JALJQZ010000042.1"/>
</dbReference>
<reference evidence="5" key="1">
    <citation type="journal article" date="2019" name="Int. J. Syst. Evol. Microbiol.">
        <title>The Global Catalogue of Microorganisms (GCM) 10K type strain sequencing project: providing services to taxonomists for standard genome sequencing and annotation.</title>
        <authorList>
            <consortium name="The Broad Institute Genomics Platform"/>
            <consortium name="The Broad Institute Genome Sequencing Center for Infectious Disease"/>
            <person name="Wu L."/>
            <person name="Ma J."/>
        </authorList>
    </citation>
    <scope>NUCLEOTIDE SEQUENCE [LARGE SCALE GENOMIC DNA]</scope>
    <source>
        <strain evidence="5">TBRC 5781</strain>
    </source>
</reference>
<organism evidence="4 5">
    <name type="scientific">Rhizobium lemnae</name>
    <dbReference type="NCBI Taxonomy" id="1214924"/>
    <lineage>
        <taxon>Bacteria</taxon>
        <taxon>Pseudomonadati</taxon>
        <taxon>Pseudomonadota</taxon>
        <taxon>Alphaproteobacteria</taxon>
        <taxon>Hyphomicrobiales</taxon>
        <taxon>Rhizobiaceae</taxon>
        <taxon>Rhizobium/Agrobacterium group</taxon>
        <taxon>Rhizobium</taxon>
    </lineage>
</organism>
<comment type="caution">
    <text evidence="4">The sequence shown here is derived from an EMBL/GenBank/DDBJ whole genome shotgun (WGS) entry which is preliminary data.</text>
</comment>
<gene>
    <name evidence="4" type="ORF">ACFOVS_18090</name>
</gene>
<dbReference type="EC" id="1.3.1.106" evidence="4"/>
<dbReference type="Proteomes" id="UP001595697">
    <property type="component" value="Unassembled WGS sequence"/>
</dbReference>
<dbReference type="InterPro" id="IPR003723">
    <property type="entry name" value="Precorrin-6x_reduct"/>
</dbReference>
<dbReference type="NCBIfam" id="NF005968">
    <property type="entry name" value="PRK08057.1-2"/>
    <property type="match status" value="1"/>
</dbReference>
<name>A0ABV8EBR2_9HYPH</name>
<sequence length="256" mass="27327">MAVHSILILGGTTEARQLAEALRDLGRFRLELSLAGRTKAPVEQPVPVRVGGFGGAEGLADYLKAGQVDVLIDATHPYAARISANAAKAAEISGVPLIALRRPGWERQAEDRWTEVESVEAAVAALGQKPRRAFLALGRQELLPFEAAPQHTYLVRSVDPVEPPLALPSVRYLTARGPFNEADERTLLAESGIEVVVSKNSGGAASYGKIVAARALGLPVVMIRRPVLPEVPSFQTVKALAAHVDQAFPAIQERGE</sequence>
<dbReference type="PANTHER" id="PTHR36925">
    <property type="entry name" value="COBALT-PRECORRIN-6A REDUCTASE"/>
    <property type="match status" value="1"/>
</dbReference>
<dbReference type="GO" id="GO:0016491">
    <property type="term" value="F:oxidoreductase activity"/>
    <property type="evidence" value="ECO:0007669"/>
    <property type="project" value="UniProtKB-KW"/>
</dbReference>
<dbReference type="PANTHER" id="PTHR36925:SF1">
    <property type="entry name" value="COBALT-PRECORRIN-6A REDUCTASE"/>
    <property type="match status" value="1"/>
</dbReference>
<dbReference type="Pfam" id="PF02571">
    <property type="entry name" value="CbiJ"/>
    <property type="match status" value="1"/>
</dbReference>
<evidence type="ECO:0000313" key="5">
    <source>
        <dbReference type="Proteomes" id="UP001595697"/>
    </source>
</evidence>
<keyword evidence="2" id="KW-0169">Cobalamin biosynthesis</keyword>
<keyword evidence="3 4" id="KW-0560">Oxidoreductase</keyword>
<dbReference type="EMBL" id="JBHSBD010000087">
    <property type="protein sequence ID" value="MFC3970005.1"/>
    <property type="molecule type" value="Genomic_DNA"/>
</dbReference>
<evidence type="ECO:0000313" key="4">
    <source>
        <dbReference type="EMBL" id="MFC3970005.1"/>
    </source>
</evidence>
<protein>
    <submittedName>
        <fullName evidence="4">Cobalt-precorrin-6A reductase</fullName>
        <ecNumber evidence="4">1.3.1.106</ecNumber>
    </submittedName>
</protein>